<comment type="caution">
    <text evidence="1">The sequence shown here is derived from an EMBL/GenBank/DDBJ whole genome shotgun (WGS) entry which is preliminary data.</text>
</comment>
<gene>
    <name evidence="1" type="ORF">QFC19_003324</name>
</gene>
<protein>
    <submittedName>
        <fullName evidence="1">Uncharacterized protein</fullName>
    </submittedName>
</protein>
<dbReference type="Proteomes" id="UP001241377">
    <property type="component" value="Unassembled WGS sequence"/>
</dbReference>
<evidence type="ECO:0000313" key="1">
    <source>
        <dbReference type="EMBL" id="KAJ9105989.1"/>
    </source>
</evidence>
<dbReference type="EMBL" id="JASBWR010000031">
    <property type="protein sequence ID" value="KAJ9105989.1"/>
    <property type="molecule type" value="Genomic_DNA"/>
</dbReference>
<accession>A0ACC2W471</accession>
<reference evidence="1" key="1">
    <citation type="submission" date="2023-04" db="EMBL/GenBank/DDBJ databases">
        <title>Draft Genome sequencing of Naganishia species isolated from polar environments using Oxford Nanopore Technology.</title>
        <authorList>
            <person name="Leo P."/>
            <person name="Venkateswaran K."/>
        </authorList>
    </citation>
    <scope>NUCLEOTIDE SEQUENCE</scope>
    <source>
        <strain evidence="1">MNA-CCFEE 5261</strain>
    </source>
</reference>
<organism evidence="1 2">
    <name type="scientific">Naganishia cerealis</name>
    <dbReference type="NCBI Taxonomy" id="610337"/>
    <lineage>
        <taxon>Eukaryota</taxon>
        <taxon>Fungi</taxon>
        <taxon>Dikarya</taxon>
        <taxon>Basidiomycota</taxon>
        <taxon>Agaricomycotina</taxon>
        <taxon>Tremellomycetes</taxon>
        <taxon>Filobasidiales</taxon>
        <taxon>Filobasidiaceae</taxon>
        <taxon>Naganishia</taxon>
    </lineage>
</organism>
<evidence type="ECO:0000313" key="2">
    <source>
        <dbReference type="Proteomes" id="UP001241377"/>
    </source>
</evidence>
<sequence>MLDSITSALHQEVDQTTRDMEAATSSGDSDPTAYTQHREALEMYAFLLLWFVQSAEKVARNSNKEGESRVPSRTTKAGRGGKAGKNRTLDTSWSWADHIPIVLASMHKALRLKTERIWTTTQERETFVNCFTRAAYQISETEAHMKKAEVKQGIYKVITVAVKFHGHAFGAQTQIMQNLTYFEHLAEPMAELLNILEKEFDHISLTEEILREISSKKFSASDAKGPRAFSRFLVRLSELSTRMIMKQISLLLRHLESEAHPMRMALIEIIGHLIRDLTLSDEGDADQQKKRIRSFFEILFERLLDLNSWVRAKVLQTLIKLCELLETHPYGTLLGGTLNLEVWQEKYDRVCQELEVLDMKEMETAKRNAGEEQQEEDAAEEAHKPSSRADGDQSADNAPSARSHRAGNVPDLDAIAKEQMAAVKDGQAIRHLRMTKKYFADAISFIKLIQTGVPALSELLVSTSKAEVLESMQFFRVAYIYELPSAEIGIKKMVHLIWTKDNNTSEEGTELKGVRSSLLDVYRSLYFDASPDESPKENVNRITKNMIERTYDATLAELTSLEELMKTMMAEDQVHPDVISKLWQAYGTERDIPRAQRRGAIIILGMLARAKREIMTERVETLLKTGLGPLGKADLVLARYTCIALQRLSGSAKKVKGSLSDKTVRLPMDSPIFDKLQQMVLFDIKSRQWFGMAEQAINTIYLLGEQPDVLCTSIIQELHKQAFQKGGSADAQQPVSEVGSNDVSSRSLTTPSPGSSPGPFKLAKLIFVVGHVAIKHIVYLELVEREFKRRKDEAAKATAADKPVDKDNNDLDAVAGNAEDDIGDLIANVREKELLYGEDSLLAVYGPLIAHIAEPRNPYKFCEDELPLLLRILKSSKDPVIRSNIVIALGDIAVSFGSIIDENSDRLYEGLSDQDMLVKKNTLMVLTHLILNGMIKVKGQLGEMAKCLEDEDSRISDLAKLFFTELSTKDNALYNNLQDVISHLSIGDHAVEEDVFETTMRFIFTFIEKERQAESIVEKLCQRFRLAKGERQWRDIAFCLSLLPFKSERSVKKLIEGLEFYKDKLHEETVYKRFNEILVKVRDSHTDLNSTILTVSPNQAKSNKQSGKPEAELREFEQILAEHKAKGEEDQALEAAAVKTTNKAKRKAAVKPIQPRATAARKGKSSSVKLVGIEDCA</sequence>
<proteinExistence type="predicted"/>
<keyword evidence="2" id="KW-1185">Reference proteome</keyword>
<name>A0ACC2W471_9TREE</name>